<dbReference type="Proteomes" id="UP000005447">
    <property type="component" value="Unassembled WGS sequence"/>
</dbReference>
<dbReference type="GeneTree" id="ENSGT01030000234551"/>
<keyword evidence="9" id="KW-1185">Reference proteome</keyword>
<keyword evidence="4" id="KW-0720">Serine protease</keyword>
<dbReference type="FunFam" id="2.40.10.10:FF:000014">
    <property type="entry name" value="Complement factor D"/>
    <property type="match status" value="1"/>
</dbReference>
<evidence type="ECO:0000256" key="6">
    <source>
        <dbReference type="ARBA" id="ARBA00023157"/>
    </source>
</evidence>
<reference evidence="8" key="2">
    <citation type="submission" date="2025-08" db="UniProtKB">
        <authorList>
            <consortium name="Ensembl"/>
        </authorList>
    </citation>
    <scope>IDENTIFICATION</scope>
    <source>
        <strain evidence="8">2N</strain>
    </source>
</reference>
<dbReference type="PANTHER" id="PTHR24271">
    <property type="entry name" value="KALLIKREIN-RELATED"/>
    <property type="match status" value="1"/>
</dbReference>
<dbReference type="SMART" id="SM00020">
    <property type="entry name" value="Tryp_SPc"/>
    <property type="match status" value="1"/>
</dbReference>
<dbReference type="InterPro" id="IPR043504">
    <property type="entry name" value="Peptidase_S1_PA_chymotrypsin"/>
</dbReference>
<dbReference type="Bgee" id="ENSCPOG00000036496">
    <property type="expression patterns" value="Expressed in liver and 9 other cell types or tissues"/>
</dbReference>
<dbReference type="AlphaFoldDB" id="A0A286XAG5"/>
<dbReference type="GO" id="GO:0005737">
    <property type="term" value="C:cytoplasm"/>
    <property type="evidence" value="ECO:0007669"/>
    <property type="project" value="TreeGrafter"/>
</dbReference>
<evidence type="ECO:0000256" key="1">
    <source>
        <dbReference type="ARBA" id="ARBA00022670"/>
    </source>
</evidence>
<dbReference type="GO" id="GO:0004252">
    <property type="term" value="F:serine-type endopeptidase activity"/>
    <property type="evidence" value="ECO:0007669"/>
    <property type="project" value="InterPro"/>
</dbReference>
<sequence>MWSLCKLLPFPLLTIKDNMEKSSEALTWCSFLLLGKMQLLLLLLAFFLLPRAEAGEILGGHEAKPHSRPYMAYLKINSTEICGGFLIQEDFVLTAAHCWGSQIEVTLGAHNIEEQEDTQQVFRVQNAFPHPDYNREKYINDIMLLKLEKNAKLTKAVQLLNLPKGRNQVNPGTRCQVAGWGNFTPEGRYPAKLQEVEMIVLKDKKCEEIFPKYYDRATQICVGDPKIKNSLLKGDSGGPLVCNNVAQGIVSYGPDNGRALCVFTQVSCFLRWIKKTMKHS</sequence>
<dbReference type="Pfam" id="PF00089">
    <property type="entry name" value="Trypsin"/>
    <property type="match status" value="1"/>
</dbReference>
<evidence type="ECO:0000256" key="2">
    <source>
        <dbReference type="ARBA" id="ARBA00022729"/>
    </source>
</evidence>
<evidence type="ECO:0000313" key="8">
    <source>
        <dbReference type="Ensembl" id="ENSCPOP00000022417.1"/>
    </source>
</evidence>
<keyword evidence="2" id="KW-0732">Signal</keyword>
<dbReference type="InterPro" id="IPR018114">
    <property type="entry name" value="TRYPSIN_HIS"/>
</dbReference>
<organism evidence="8 9">
    <name type="scientific">Cavia porcellus</name>
    <name type="common">Guinea pig</name>
    <dbReference type="NCBI Taxonomy" id="10141"/>
    <lineage>
        <taxon>Eukaryota</taxon>
        <taxon>Metazoa</taxon>
        <taxon>Chordata</taxon>
        <taxon>Craniata</taxon>
        <taxon>Vertebrata</taxon>
        <taxon>Euteleostomi</taxon>
        <taxon>Mammalia</taxon>
        <taxon>Eutheria</taxon>
        <taxon>Euarchontoglires</taxon>
        <taxon>Glires</taxon>
        <taxon>Rodentia</taxon>
        <taxon>Hystricomorpha</taxon>
        <taxon>Caviidae</taxon>
        <taxon>Cavia</taxon>
    </lineage>
</organism>
<dbReference type="eggNOG" id="KOG3627">
    <property type="taxonomic scope" value="Eukaryota"/>
</dbReference>
<keyword evidence="5" id="KW-0865">Zymogen</keyword>
<keyword evidence="3" id="KW-0378">Hydrolase</keyword>
<keyword evidence="6" id="KW-1015">Disulfide bond</keyword>
<dbReference type="EMBL" id="AAKN02059749">
    <property type="status" value="NOT_ANNOTATED_CDS"/>
    <property type="molecule type" value="Genomic_DNA"/>
</dbReference>
<reference evidence="9" key="1">
    <citation type="journal article" date="2011" name="Nature">
        <title>A high-resolution map of human evolutionary constraint using 29 mammals.</title>
        <authorList>
            <person name="Lindblad-Toh K."/>
            <person name="Garber M."/>
            <person name="Zuk O."/>
            <person name="Lin M.F."/>
            <person name="Parker B.J."/>
            <person name="Washietl S."/>
            <person name="Kheradpour P."/>
            <person name="Ernst J."/>
            <person name="Jordan G."/>
            <person name="Mauceli E."/>
            <person name="Ward L.D."/>
            <person name="Lowe C.B."/>
            <person name="Holloway A.K."/>
            <person name="Clamp M."/>
            <person name="Gnerre S."/>
            <person name="Alfoldi J."/>
            <person name="Beal K."/>
            <person name="Chang J."/>
            <person name="Clawson H."/>
            <person name="Cuff J."/>
            <person name="Di Palma F."/>
            <person name="Fitzgerald S."/>
            <person name="Flicek P."/>
            <person name="Guttman M."/>
            <person name="Hubisz M.J."/>
            <person name="Jaffe D.B."/>
            <person name="Jungreis I."/>
            <person name="Kent W.J."/>
            <person name="Kostka D."/>
            <person name="Lara M."/>
            <person name="Martins A.L."/>
            <person name="Massingham T."/>
            <person name="Moltke I."/>
            <person name="Raney B.J."/>
            <person name="Rasmussen M.D."/>
            <person name="Robinson J."/>
            <person name="Stark A."/>
            <person name="Vilella A.J."/>
            <person name="Wen J."/>
            <person name="Xie X."/>
            <person name="Zody M.C."/>
            <person name="Baldwin J."/>
            <person name="Bloom T."/>
            <person name="Chin C.W."/>
            <person name="Heiman D."/>
            <person name="Nicol R."/>
            <person name="Nusbaum C."/>
            <person name="Young S."/>
            <person name="Wilkinson J."/>
            <person name="Worley K.C."/>
            <person name="Kovar C.L."/>
            <person name="Muzny D.M."/>
            <person name="Gibbs R.A."/>
            <person name="Cree A."/>
            <person name="Dihn H.H."/>
            <person name="Fowler G."/>
            <person name="Jhangiani S."/>
            <person name="Joshi V."/>
            <person name="Lee S."/>
            <person name="Lewis L.R."/>
            <person name="Nazareth L.V."/>
            <person name="Okwuonu G."/>
            <person name="Santibanez J."/>
            <person name="Warren W.C."/>
            <person name="Mardis E.R."/>
            <person name="Weinstock G.M."/>
            <person name="Wilson R.K."/>
            <person name="Delehaunty K."/>
            <person name="Dooling D."/>
            <person name="Fronik C."/>
            <person name="Fulton L."/>
            <person name="Fulton B."/>
            <person name="Graves T."/>
            <person name="Minx P."/>
            <person name="Sodergren E."/>
            <person name="Birney E."/>
            <person name="Margulies E.H."/>
            <person name="Herrero J."/>
            <person name="Green E.D."/>
            <person name="Haussler D."/>
            <person name="Siepel A."/>
            <person name="Goldman N."/>
            <person name="Pollard K.S."/>
            <person name="Pedersen J.S."/>
            <person name="Lander E.S."/>
            <person name="Kellis M."/>
        </authorList>
    </citation>
    <scope>NUCLEOTIDE SEQUENCE [LARGE SCALE GENOMIC DNA]</scope>
    <source>
        <strain evidence="9">2N</strain>
    </source>
</reference>
<dbReference type="VEuPathDB" id="HostDB:ENSCPOG00000036496"/>
<protein>
    <recommendedName>
        <fullName evidence="7">Peptidase S1 domain-containing protein</fullName>
    </recommendedName>
</protein>
<evidence type="ECO:0000256" key="4">
    <source>
        <dbReference type="ARBA" id="ARBA00022825"/>
    </source>
</evidence>
<dbReference type="FunFam" id="2.40.10.10:FF:000068">
    <property type="entry name" value="transmembrane protease serine 2"/>
    <property type="match status" value="1"/>
</dbReference>
<dbReference type="InterPro" id="IPR001254">
    <property type="entry name" value="Trypsin_dom"/>
</dbReference>
<proteinExistence type="predicted"/>
<evidence type="ECO:0000313" key="9">
    <source>
        <dbReference type="Proteomes" id="UP000005447"/>
    </source>
</evidence>
<dbReference type="SUPFAM" id="SSF50494">
    <property type="entry name" value="Trypsin-like serine proteases"/>
    <property type="match status" value="1"/>
</dbReference>
<dbReference type="Ensembl" id="ENSCPOT00000041038.1">
    <property type="protein sequence ID" value="ENSCPOP00000022417.1"/>
    <property type="gene ID" value="ENSCPOG00000036496.1"/>
</dbReference>
<dbReference type="PRINTS" id="PR00722">
    <property type="entry name" value="CHYMOTRYPSIN"/>
</dbReference>
<dbReference type="PROSITE" id="PS50240">
    <property type="entry name" value="TRYPSIN_DOM"/>
    <property type="match status" value="1"/>
</dbReference>
<dbReference type="STRING" id="10141.ENSCPOP00000022417"/>
<dbReference type="FunCoup" id="A0A286XAG5">
    <property type="interactions" value="545"/>
</dbReference>
<feature type="domain" description="Peptidase S1" evidence="7">
    <location>
        <begin position="57"/>
        <end position="278"/>
    </location>
</feature>
<evidence type="ECO:0000256" key="3">
    <source>
        <dbReference type="ARBA" id="ARBA00022801"/>
    </source>
</evidence>
<evidence type="ECO:0000256" key="5">
    <source>
        <dbReference type="ARBA" id="ARBA00023145"/>
    </source>
</evidence>
<evidence type="ECO:0000259" key="7">
    <source>
        <dbReference type="PROSITE" id="PS50240"/>
    </source>
</evidence>
<dbReference type="Gene3D" id="2.40.10.10">
    <property type="entry name" value="Trypsin-like serine proteases"/>
    <property type="match status" value="2"/>
</dbReference>
<keyword evidence="1" id="KW-0645">Protease</keyword>
<dbReference type="InParanoid" id="A0A286XAG5"/>
<dbReference type="OMA" id="WGSQIEV"/>
<dbReference type="PROSITE" id="PS00134">
    <property type="entry name" value="TRYPSIN_HIS"/>
    <property type="match status" value="1"/>
</dbReference>
<dbReference type="GO" id="GO:0006508">
    <property type="term" value="P:proteolysis"/>
    <property type="evidence" value="ECO:0007669"/>
    <property type="project" value="UniProtKB-KW"/>
</dbReference>
<name>A0A286XAG5_CAVPO</name>
<reference evidence="8" key="3">
    <citation type="submission" date="2025-09" db="UniProtKB">
        <authorList>
            <consortium name="Ensembl"/>
        </authorList>
    </citation>
    <scope>IDENTIFICATION</scope>
    <source>
        <strain evidence="8">2N</strain>
    </source>
</reference>
<gene>
    <name evidence="8" type="primary">LOC100726326</name>
</gene>
<accession>A0A286XAG5</accession>
<dbReference type="InterPro" id="IPR009003">
    <property type="entry name" value="Peptidase_S1_PA"/>
</dbReference>
<dbReference type="InterPro" id="IPR001314">
    <property type="entry name" value="Peptidase_S1A"/>
</dbReference>
<dbReference type="CDD" id="cd00190">
    <property type="entry name" value="Tryp_SPc"/>
    <property type="match status" value="1"/>
</dbReference>
<dbReference type="PANTHER" id="PTHR24271:SF81">
    <property type="entry name" value="GRANZYME B"/>
    <property type="match status" value="1"/>
</dbReference>